<gene>
    <name evidence="3" type="ORF">DSTB1V02_LOCUS13989</name>
</gene>
<evidence type="ECO:0000313" key="4">
    <source>
        <dbReference type="Proteomes" id="UP000677054"/>
    </source>
</evidence>
<name>A0A7R9FT76_9CRUS</name>
<evidence type="ECO:0000313" key="3">
    <source>
        <dbReference type="EMBL" id="CAD7254243.1"/>
    </source>
</evidence>
<dbReference type="AlphaFoldDB" id="A0A7R9FT76"/>
<evidence type="ECO:0000256" key="1">
    <source>
        <dbReference type="SAM" id="MobiDB-lite"/>
    </source>
</evidence>
<proteinExistence type="predicted"/>
<protein>
    <submittedName>
        <fullName evidence="3">Uncharacterized protein</fullName>
    </submittedName>
</protein>
<sequence>METSPSACQVSSDADFEAWKKFHGRKKMGFLVAICIWILGLMGFFICFLLMRSPIAFVFMVVALGGIMAMIKVPFPSFDKGYREPRCRAAGVDPHLYMFPNVPYLFVENVMTVILNSTWYVLMPEEVTLHANLATKIKCRVHRDAVDAVRGKSWHLKSTFPSPEEGLPPFALKHFDSGIQSRTDMVEVFLTDSPIAFSRDLNRARSRSLPASPGTSRRSPPASQFQPAFSKKSDLPPSYEDATEKSRSTTGE</sequence>
<evidence type="ECO:0000256" key="2">
    <source>
        <dbReference type="SAM" id="Phobius"/>
    </source>
</evidence>
<keyword evidence="4" id="KW-1185">Reference proteome</keyword>
<feature type="compositionally biased region" description="Basic and acidic residues" evidence="1">
    <location>
        <begin position="242"/>
        <end position="252"/>
    </location>
</feature>
<feature type="transmembrane region" description="Helical" evidence="2">
    <location>
        <begin position="30"/>
        <end position="51"/>
    </location>
</feature>
<dbReference type="EMBL" id="CAJPEV010008507">
    <property type="protein sequence ID" value="CAG0905302.1"/>
    <property type="molecule type" value="Genomic_DNA"/>
</dbReference>
<accession>A0A7R9FT76</accession>
<feature type="transmembrane region" description="Helical" evidence="2">
    <location>
        <begin position="57"/>
        <end position="75"/>
    </location>
</feature>
<feature type="region of interest" description="Disordered" evidence="1">
    <location>
        <begin position="204"/>
        <end position="252"/>
    </location>
</feature>
<organism evidence="3">
    <name type="scientific">Darwinula stevensoni</name>
    <dbReference type="NCBI Taxonomy" id="69355"/>
    <lineage>
        <taxon>Eukaryota</taxon>
        <taxon>Metazoa</taxon>
        <taxon>Ecdysozoa</taxon>
        <taxon>Arthropoda</taxon>
        <taxon>Crustacea</taxon>
        <taxon>Oligostraca</taxon>
        <taxon>Ostracoda</taxon>
        <taxon>Podocopa</taxon>
        <taxon>Podocopida</taxon>
        <taxon>Darwinulocopina</taxon>
        <taxon>Darwinuloidea</taxon>
        <taxon>Darwinulidae</taxon>
        <taxon>Darwinula</taxon>
    </lineage>
</organism>
<reference evidence="3" key="1">
    <citation type="submission" date="2020-11" db="EMBL/GenBank/DDBJ databases">
        <authorList>
            <person name="Tran Van P."/>
        </authorList>
    </citation>
    <scope>NUCLEOTIDE SEQUENCE</scope>
</reference>
<dbReference type="Proteomes" id="UP000677054">
    <property type="component" value="Unassembled WGS sequence"/>
</dbReference>
<keyword evidence="2" id="KW-1133">Transmembrane helix</keyword>
<dbReference type="EMBL" id="LR908025">
    <property type="protein sequence ID" value="CAD7254243.1"/>
    <property type="molecule type" value="Genomic_DNA"/>
</dbReference>
<feature type="compositionally biased region" description="Polar residues" evidence="1">
    <location>
        <begin position="213"/>
        <end position="227"/>
    </location>
</feature>
<keyword evidence="2" id="KW-0472">Membrane</keyword>
<keyword evidence="2" id="KW-0812">Transmembrane</keyword>